<gene>
    <name evidence="1" type="ORF">PVAP13_2NG591220</name>
</gene>
<reference evidence="1" key="1">
    <citation type="submission" date="2020-05" db="EMBL/GenBank/DDBJ databases">
        <title>WGS assembly of Panicum virgatum.</title>
        <authorList>
            <person name="Lovell J.T."/>
            <person name="Jenkins J."/>
            <person name="Shu S."/>
            <person name="Juenger T.E."/>
            <person name="Schmutz J."/>
        </authorList>
    </citation>
    <scope>NUCLEOTIDE SEQUENCE</scope>
    <source>
        <strain evidence="1">AP13</strain>
    </source>
</reference>
<dbReference type="Proteomes" id="UP000823388">
    <property type="component" value="Chromosome 2N"/>
</dbReference>
<protein>
    <submittedName>
        <fullName evidence="1">Uncharacterized protein</fullName>
    </submittedName>
</protein>
<evidence type="ECO:0000313" key="2">
    <source>
        <dbReference type="Proteomes" id="UP000823388"/>
    </source>
</evidence>
<dbReference type="AlphaFoldDB" id="A0A8T0VTP1"/>
<organism evidence="1 2">
    <name type="scientific">Panicum virgatum</name>
    <name type="common">Blackwell switchgrass</name>
    <dbReference type="NCBI Taxonomy" id="38727"/>
    <lineage>
        <taxon>Eukaryota</taxon>
        <taxon>Viridiplantae</taxon>
        <taxon>Streptophyta</taxon>
        <taxon>Embryophyta</taxon>
        <taxon>Tracheophyta</taxon>
        <taxon>Spermatophyta</taxon>
        <taxon>Magnoliopsida</taxon>
        <taxon>Liliopsida</taxon>
        <taxon>Poales</taxon>
        <taxon>Poaceae</taxon>
        <taxon>PACMAD clade</taxon>
        <taxon>Panicoideae</taxon>
        <taxon>Panicodae</taxon>
        <taxon>Paniceae</taxon>
        <taxon>Panicinae</taxon>
        <taxon>Panicum</taxon>
        <taxon>Panicum sect. Hiantes</taxon>
    </lineage>
</organism>
<name>A0A8T0VTP1_PANVG</name>
<sequence length="52" mass="5793">MTMLVDVKSLTKGVVVAYCLHVEEMSGGFVPCCNAVFNYSKFETACWLLPLF</sequence>
<comment type="caution">
    <text evidence="1">The sequence shown here is derived from an EMBL/GenBank/DDBJ whole genome shotgun (WGS) entry which is preliminary data.</text>
</comment>
<accession>A0A8T0VTP1</accession>
<evidence type="ECO:0000313" key="1">
    <source>
        <dbReference type="EMBL" id="KAG2638388.1"/>
    </source>
</evidence>
<proteinExistence type="predicted"/>
<dbReference type="EMBL" id="CM029040">
    <property type="protein sequence ID" value="KAG2638388.1"/>
    <property type="molecule type" value="Genomic_DNA"/>
</dbReference>
<keyword evidence="2" id="KW-1185">Reference proteome</keyword>